<organism evidence="5">
    <name type="scientific">Theileria annulata</name>
    <dbReference type="NCBI Taxonomy" id="5874"/>
    <lineage>
        <taxon>Eukaryota</taxon>
        <taxon>Sar</taxon>
        <taxon>Alveolata</taxon>
        <taxon>Apicomplexa</taxon>
        <taxon>Aconoidasida</taxon>
        <taxon>Piroplasmida</taxon>
        <taxon>Theileriidae</taxon>
        <taxon>Theileria</taxon>
    </lineage>
</organism>
<dbReference type="SUPFAM" id="SSF47676">
    <property type="entry name" value="Conserved domain common to transcription factors TFIIS, elongin A, CRSP70"/>
    <property type="match status" value="1"/>
</dbReference>
<feature type="compositionally biased region" description="Low complexity" evidence="2">
    <location>
        <begin position="421"/>
        <end position="439"/>
    </location>
</feature>
<feature type="region of interest" description="Disordered" evidence="2">
    <location>
        <begin position="299"/>
        <end position="328"/>
    </location>
</feature>
<reference evidence="5" key="1">
    <citation type="submission" date="2018-07" db="EMBL/GenBank/DDBJ databases">
        <authorList>
            <person name="Quirk P.G."/>
            <person name="Krulwich T.A."/>
        </authorList>
    </citation>
    <scope>NUCLEOTIDE SEQUENCE</scope>
    <source>
        <strain evidence="5">Anand</strain>
    </source>
</reference>
<dbReference type="AlphaFoldDB" id="A0A3B0MI74"/>
<feature type="compositionally biased region" description="Polar residues" evidence="2">
    <location>
        <begin position="118"/>
        <end position="134"/>
    </location>
</feature>
<feature type="region of interest" description="Disordered" evidence="2">
    <location>
        <begin position="115"/>
        <end position="134"/>
    </location>
</feature>
<dbReference type="VEuPathDB" id="PiroplasmaDB:TA20935"/>
<keyword evidence="1" id="KW-0539">Nucleus</keyword>
<feature type="compositionally biased region" description="Polar residues" evidence="2">
    <location>
        <begin position="440"/>
        <end position="466"/>
    </location>
</feature>
<dbReference type="PROSITE" id="PS51319">
    <property type="entry name" value="TFIIS_N"/>
    <property type="match status" value="1"/>
</dbReference>
<dbReference type="EMBL" id="UIVS01000001">
    <property type="protein sequence ID" value="SVP89723.1"/>
    <property type="molecule type" value="Genomic_DNA"/>
</dbReference>
<feature type="domain" description="TFIIS N-terminal" evidence="3">
    <location>
        <begin position="209"/>
        <end position="299"/>
    </location>
</feature>
<evidence type="ECO:0000313" key="4">
    <source>
        <dbReference type="EMBL" id="SVP88565.1"/>
    </source>
</evidence>
<dbReference type="InterPro" id="IPR035441">
    <property type="entry name" value="TFIIS/LEDGF_dom_sf"/>
</dbReference>
<dbReference type="Pfam" id="PF08711">
    <property type="entry name" value="Med26"/>
    <property type="match status" value="1"/>
</dbReference>
<evidence type="ECO:0000256" key="2">
    <source>
        <dbReference type="SAM" id="MobiDB-lite"/>
    </source>
</evidence>
<name>A0A3B0MI74_THEAN</name>
<feature type="region of interest" description="Disordered" evidence="2">
    <location>
        <begin position="519"/>
        <end position="568"/>
    </location>
</feature>
<feature type="compositionally biased region" description="Low complexity" evidence="2">
    <location>
        <begin position="558"/>
        <end position="568"/>
    </location>
</feature>
<comment type="subcellular location">
    <subcellularLocation>
        <location evidence="1">Nucleus</location>
    </subcellularLocation>
</comment>
<evidence type="ECO:0000256" key="1">
    <source>
        <dbReference type="PROSITE-ProRule" id="PRU00649"/>
    </source>
</evidence>
<dbReference type="EMBL" id="UIVT01000001">
    <property type="protein sequence ID" value="SVP88565.1"/>
    <property type="molecule type" value="Genomic_DNA"/>
</dbReference>
<gene>
    <name evidence="4" type="ORF">TAT_000042400</name>
    <name evidence="5" type="ORF">TAV_000042000</name>
</gene>
<feature type="region of interest" description="Disordered" evidence="2">
    <location>
        <begin position="421"/>
        <end position="502"/>
    </location>
</feature>
<dbReference type="Gene3D" id="1.20.930.10">
    <property type="entry name" value="Conserved domain common to transcription factors TFIIS, elongin A, CRSP70"/>
    <property type="match status" value="1"/>
</dbReference>
<feature type="compositionally biased region" description="Basic and acidic residues" evidence="2">
    <location>
        <begin position="468"/>
        <end position="477"/>
    </location>
</feature>
<evidence type="ECO:0000259" key="3">
    <source>
        <dbReference type="PROSITE" id="PS51319"/>
    </source>
</evidence>
<feature type="compositionally biased region" description="Basic and acidic residues" evidence="2">
    <location>
        <begin position="384"/>
        <end position="399"/>
    </location>
</feature>
<accession>A0A3B0MI74</accession>
<evidence type="ECO:0000313" key="5">
    <source>
        <dbReference type="EMBL" id="SVP89723.1"/>
    </source>
</evidence>
<dbReference type="GO" id="GO:0005634">
    <property type="term" value="C:nucleus"/>
    <property type="evidence" value="ECO:0007669"/>
    <property type="project" value="UniProtKB-SubCell"/>
</dbReference>
<sequence length="652" mass="73227">MDSNSQQTIQDSSLKLKFLKPNPEKCVDRVPTLSKVDGLENVELEILNRWCSKFWKKIYGSGFILDENLTKDFTNYLELNSTIAIDLDKADSYLSVQKLLYNGLRLELENLSERSNNQVGSNGTENSANSVVTKNGSDTSVSQCKLFHRYYYSCRENAVALNNLVVLSNVIWSLKKYKRDEFALTCLVDILLQSYMVALDSFISLGGVEVIRENFEFLALNGRLKQSSNYLLKCMELLDKLDINFRILQTSKIGIPVNCIALGRAPPRLSKADYDCSNDKVKLKATNLIKKWKAIRDASVPQKEQEHKHKKPVQVLEKQSSTESTGPIEHEGSFVLDIINTMVEQKEKEKKRKLQIKNSHLPNKYKMKSGEVTDNGDRSVVSGKADKVVDKVQNDKDNTELSSSVNSNKLASLMNFFKEYSNNSGNSDNPSASSDNANGHSSQDHSTNITTQISKPVSETLGTSVSDKYGDLEDKRSMIPPPPPPPFNKAKHNTSAGMSFDDQKGAKVSRFTGYPMVGKILPPGAVPPPPPKQPKHSQKHSSYNVSQYTSSNTSYQMYNPSNSDYNTSNSDYNSLNSEYKSVHFESQNKRFSTHKGNYAPEVLGCDVSIAYESSFDRTETPSARETIDRKLDFYRTSENNTSNDQQITPPWK</sequence>
<proteinExistence type="predicted"/>
<feature type="region of interest" description="Disordered" evidence="2">
    <location>
        <begin position="348"/>
        <end position="404"/>
    </location>
</feature>
<feature type="compositionally biased region" description="Basic and acidic residues" evidence="2">
    <location>
        <begin position="368"/>
        <end position="377"/>
    </location>
</feature>
<protein>
    <submittedName>
        <fullName evidence="5">TFIIS helical bundle-like domain containing protein, putative</fullName>
    </submittedName>
</protein>
<feature type="compositionally biased region" description="Polar residues" evidence="2">
    <location>
        <begin position="543"/>
        <end position="557"/>
    </location>
</feature>
<dbReference type="InterPro" id="IPR017923">
    <property type="entry name" value="TFIIS_N"/>
</dbReference>